<dbReference type="Pfam" id="PF23463">
    <property type="entry name" value="WWE_2"/>
    <property type="match status" value="1"/>
</dbReference>
<dbReference type="PANTHER" id="PTHR12658">
    <property type="entry name" value="BETA-TUBULIN COFACTOR D"/>
    <property type="match status" value="1"/>
</dbReference>
<feature type="compositionally biased region" description="Basic and acidic residues" evidence="2">
    <location>
        <begin position="257"/>
        <end position="268"/>
    </location>
</feature>
<organism evidence="4 5">
    <name type="scientific">Phellinidium pouzarii</name>
    <dbReference type="NCBI Taxonomy" id="167371"/>
    <lineage>
        <taxon>Eukaryota</taxon>
        <taxon>Fungi</taxon>
        <taxon>Dikarya</taxon>
        <taxon>Basidiomycota</taxon>
        <taxon>Agaricomycotina</taxon>
        <taxon>Agaricomycetes</taxon>
        <taxon>Hymenochaetales</taxon>
        <taxon>Hymenochaetaceae</taxon>
        <taxon>Phellinidium</taxon>
    </lineage>
</organism>
<evidence type="ECO:0000313" key="5">
    <source>
        <dbReference type="Proteomes" id="UP000308199"/>
    </source>
</evidence>
<reference evidence="4 5" key="1">
    <citation type="submission" date="2019-02" db="EMBL/GenBank/DDBJ databases">
        <title>Genome sequencing of the rare red list fungi Phellinidium pouzarii.</title>
        <authorList>
            <person name="Buettner E."/>
            <person name="Kellner H."/>
        </authorList>
    </citation>
    <scope>NUCLEOTIDE SEQUENCE [LARGE SCALE GENOMIC DNA]</scope>
    <source>
        <strain evidence="4 5">DSM 108285</strain>
    </source>
</reference>
<dbReference type="InterPro" id="IPR011989">
    <property type="entry name" value="ARM-like"/>
</dbReference>
<dbReference type="Pfam" id="PF23579">
    <property type="entry name" value="ARM_TBCD"/>
    <property type="match status" value="1"/>
</dbReference>
<accession>A0A4S4LKI8</accession>
<feature type="region of interest" description="Disordered" evidence="2">
    <location>
        <begin position="1254"/>
        <end position="1284"/>
    </location>
</feature>
<comment type="caution">
    <text evidence="4">The sequence shown here is derived from an EMBL/GenBank/DDBJ whole genome shotgun (WGS) entry which is preliminary data.</text>
</comment>
<dbReference type="GO" id="GO:0005096">
    <property type="term" value="F:GTPase activator activity"/>
    <property type="evidence" value="ECO:0007669"/>
    <property type="project" value="InterPro"/>
</dbReference>
<dbReference type="SUPFAM" id="SSF48371">
    <property type="entry name" value="ARM repeat"/>
    <property type="match status" value="1"/>
</dbReference>
<keyword evidence="1" id="KW-0143">Chaperone</keyword>
<feature type="region of interest" description="Disordered" evidence="2">
    <location>
        <begin position="65"/>
        <end position="86"/>
    </location>
</feature>
<sequence length="2041" mass="227700">MADDDPPPRLAVRWMRPQMSSALLELPTVPIVLSSQKDVTWQAFTAEESSECEEAWQALSDQERRMAEEEKNSTEDPTCSEDIDDDDEEIIGVSIAKDKLFEVDVRSMRLRPIYWEMNAPPVKVLRGTWFYDNCRPVSRVLSNQLEELYLLVKPWLPSYEFELSTAFELGPEAHMKLKQKLDETHSVVFENSTKAYLVLNTLSKRFLSFLPSSSNSNATVLTFYPGSTPMYRGYDAVLAEATTESRPRSASVPAKRQVKDERERRSEGIDVTSGQENVDVKQNDYTTRRGESLDLERPLLSVDNKDGDNVTDLIFIIHGIGQGLATQYEGYNFVYAANLFRQIARKQSTTPALSSVMRNRRVQFLPVQWRTNLKLGVDEERRRHELGLDNEFTLNDITIKNTVPYVRELVNNVLIDIPYFMSHHKDQMIRAVAKQANRIYRLWCARNPGFDVNGRVHVLAHSLGSALAGHILSNQPTIQPPLSNMIPSYVKECSDLFVFNTRSFFMIGSPFPLFIHINRTQTIARKGRERTVNSPPDEASDAAGNFGCLAVDSVYNIFNPSDPIAYLLNPTVDARTAKDMPPSVIKNVNTPLFNTFSSRMSRLLEGVVSHSPKSRSPSRLPMSPGAKSGFELGGTTAAVEGTKEERRYLALNPRGTLDFSLPSEGNISGYFGKNTILLALALADFDEWSFSNEIQPWQWYIHGPGATSEYLALSPSFKNLADTSDAQGIKITIDGTSFWEGQTMERSEIIPQTSVNLGAGHLYYHFSLSTSTTNPPNPGFEHQIAFFESHFTEIKYGLIDGEQGTTDNLLRWDINSETQWSTELQPGNWYNFAYDIDFSGGTVGLWASNGSDPLTQIMAPVSASPSTNSADWHIGELRLPNGGTDSAPEDWYWSGIFIESGSVTTSIAGPDAGQGGSAGGSPPVSSSSTVPTPTTSTIVSSSPTSTASGPVQSHYGQCGGTGWTSDMADNETEVDSEPRMLTSFEKLDETTDALETLLSRSLAIEPTPEENKEEIVQLQRLTEILALYQEQPYLLDPHLEKLVTPIVDVLRSHARDLTSGSMTAYSSRPQDMRFFPHEVSDLSVAMDYMKLDGPVKETDNWALRYLVLLWLSLVCMLPFDLSQFDNDGDERTAFALEKIARVELDKAGIERDGASLMLSRLYMRKDSVAVFTSFLDAFELEVRNSPRLFTCIGSLQVIAEVAKSASSDLLETHIPRMQAIVSELAQVGFIAENTVVRKLRTKSISRIATRMIPMDPGKRRQTGKSLLSGANDNNFEEDNETEYDAPTEVEAAFEELFELLQDKDTSVRWSSAKGLSRISERLPLSFALSFDVRKGSFSVGSNVRDAASYVIWSLARTQRKDIIEGYATGLAQKLVTVALFDREIHIRRAASAAFQENVGRMAIQGLFPHGIAVLGKTDFYSVSIRRNAFLIAAPQVAIYDEYMQPILLHLFEVTVRHWDENIRRLGAQAIRKICELDLSNLGPQMIQRASTLLISVDTTYVHGGLLTLSELASAFQDTSTPGLFEHHRRNIFDLLGSVPSTMVLSPHNHLLTEAACHIVANSISSMEVEMLRKPSSKDAYWKVIVTHGLRHRHSDVQEAAAAAMAPLSLKRSSSILQQSLARVLGSFDYSAHNNGLDASLSCLLDVVDPSSPDFFKNVEARRFAYTSLARIVTRLSSRLDEFILPDKMSAIFDAFFNGIDDYTVNERGDVGSWVRLSCVKGFCSMFKALISQANNLNFVLYLPLDTYHRAVGNILKQGVERLDNVLKQGEEWSVKGRSMFIGILKTPDAPGWNDGFWLYPRAMHLLDIQTYRMPILRGLLLSIGSRTSSTQRSASSAMLAYARTLDLDGENDAQTQASTYSLYALARDLLSIAKENPISNSAVVPVLQIFNILLEGDVLLALSHNQQCIELLIEILDLATKNIERLRSMQRAEESMKIAANMLSIRAIDIRTKAVSALGRFLQHRFPKVLWFHNDLHEEMNSCFLSQTRSDTAEALYDVLQTRDIEYDEAAEDTLLDTEWSADDLASLAEPTALILTCLRT</sequence>
<dbReference type="GO" id="GO:0048487">
    <property type="term" value="F:beta-tubulin binding"/>
    <property type="evidence" value="ECO:0007669"/>
    <property type="project" value="InterPro"/>
</dbReference>
<name>A0A4S4LKI8_9AGAM</name>
<dbReference type="InterPro" id="IPR004177">
    <property type="entry name" value="DDHD_dom"/>
</dbReference>
<feature type="region of interest" description="Disordered" evidence="2">
    <location>
        <begin position="242"/>
        <end position="280"/>
    </location>
</feature>
<protein>
    <recommendedName>
        <fullName evidence="3">DDHD domain-containing protein</fullName>
    </recommendedName>
</protein>
<evidence type="ECO:0000313" key="4">
    <source>
        <dbReference type="EMBL" id="THH10470.1"/>
    </source>
</evidence>
<dbReference type="SMART" id="SM01127">
    <property type="entry name" value="DDHD"/>
    <property type="match status" value="1"/>
</dbReference>
<proteinExistence type="predicted"/>
<feature type="region of interest" description="Disordered" evidence="2">
    <location>
        <begin position="905"/>
        <end position="972"/>
    </location>
</feature>
<gene>
    <name evidence="4" type="ORF">EW145_g1291</name>
</gene>
<dbReference type="InterPro" id="IPR057826">
    <property type="entry name" value="WWE_C20G8.02"/>
</dbReference>
<dbReference type="Pfam" id="PF02862">
    <property type="entry name" value="DDHD"/>
    <property type="match status" value="1"/>
</dbReference>
<feature type="compositionally biased region" description="Low complexity" evidence="2">
    <location>
        <begin position="920"/>
        <end position="951"/>
    </location>
</feature>
<dbReference type="PROSITE" id="PS51043">
    <property type="entry name" value="DDHD"/>
    <property type="match status" value="1"/>
</dbReference>
<dbReference type="GO" id="GO:0000226">
    <property type="term" value="P:microtubule cytoskeleton organization"/>
    <property type="evidence" value="ECO:0007669"/>
    <property type="project" value="TreeGrafter"/>
</dbReference>
<dbReference type="GO" id="GO:0007023">
    <property type="term" value="P:post-chaperonin tubulin folding pathway"/>
    <property type="evidence" value="ECO:0007669"/>
    <property type="project" value="InterPro"/>
</dbReference>
<dbReference type="InterPro" id="IPR041524">
    <property type="entry name" value="GH131_N"/>
</dbReference>
<dbReference type="InterPro" id="IPR016024">
    <property type="entry name" value="ARM-type_fold"/>
</dbReference>
<dbReference type="OrthoDB" id="1735853at2759"/>
<dbReference type="Pfam" id="PF12612">
    <property type="entry name" value="TFCD_C"/>
    <property type="match status" value="1"/>
</dbReference>
<dbReference type="InterPro" id="IPR058033">
    <property type="entry name" value="ARM_TBCD_2nd"/>
</dbReference>
<dbReference type="Pfam" id="PF18271">
    <property type="entry name" value="GH131_N"/>
    <property type="match status" value="1"/>
</dbReference>
<dbReference type="EMBL" id="SGPK01000035">
    <property type="protein sequence ID" value="THH10470.1"/>
    <property type="molecule type" value="Genomic_DNA"/>
</dbReference>
<feature type="compositionally biased region" description="Basic and acidic residues" evidence="2">
    <location>
        <begin position="65"/>
        <end position="74"/>
    </location>
</feature>
<dbReference type="GO" id="GO:0007021">
    <property type="term" value="P:tubulin complex assembly"/>
    <property type="evidence" value="ECO:0007669"/>
    <property type="project" value="InterPro"/>
</dbReference>
<keyword evidence="5" id="KW-1185">Reference proteome</keyword>
<dbReference type="Pfam" id="PF25767">
    <property type="entry name" value="ARM_TBCD_2nd"/>
    <property type="match status" value="1"/>
</dbReference>
<dbReference type="InterPro" id="IPR022577">
    <property type="entry name" value="TBCD_C"/>
</dbReference>
<evidence type="ECO:0000256" key="2">
    <source>
        <dbReference type="SAM" id="MobiDB-lite"/>
    </source>
</evidence>
<feature type="domain" description="DDHD" evidence="3">
    <location>
        <begin position="497"/>
        <end position="703"/>
    </location>
</feature>
<feature type="region of interest" description="Disordered" evidence="2">
    <location>
        <begin position="609"/>
        <end position="632"/>
    </location>
</feature>
<dbReference type="PANTHER" id="PTHR12658:SF0">
    <property type="entry name" value="TUBULIN-SPECIFIC CHAPERONE D"/>
    <property type="match status" value="1"/>
</dbReference>
<dbReference type="Gene3D" id="2.60.120.1160">
    <property type="match status" value="1"/>
</dbReference>
<evidence type="ECO:0000259" key="3">
    <source>
        <dbReference type="PROSITE" id="PS51043"/>
    </source>
</evidence>
<dbReference type="GO" id="GO:0046872">
    <property type="term" value="F:metal ion binding"/>
    <property type="evidence" value="ECO:0007669"/>
    <property type="project" value="InterPro"/>
</dbReference>
<feature type="compositionally biased region" description="Acidic residues" evidence="2">
    <location>
        <begin position="1274"/>
        <end position="1284"/>
    </location>
</feature>
<evidence type="ECO:0000256" key="1">
    <source>
        <dbReference type="ARBA" id="ARBA00023186"/>
    </source>
</evidence>
<dbReference type="Proteomes" id="UP000308199">
    <property type="component" value="Unassembled WGS sequence"/>
</dbReference>
<dbReference type="Gene3D" id="1.25.10.10">
    <property type="entry name" value="Leucine-rich Repeat Variant"/>
    <property type="match status" value="1"/>
</dbReference>
<dbReference type="InterPro" id="IPR033162">
    <property type="entry name" value="TBCD"/>
</dbReference>